<accession>A0A173LHM9</accession>
<dbReference type="EMBL" id="CP015961">
    <property type="protein sequence ID" value="ANI91836.1"/>
    <property type="molecule type" value="Genomic_DNA"/>
</dbReference>
<evidence type="ECO:0000313" key="1">
    <source>
        <dbReference type="EMBL" id="ANI91836.1"/>
    </source>
</evidence>
<dbReference type="AlphaFoldDB" id="A0A173LHM9"/>
<organism evidence="1 2">
    <name type="scientific">Dietzia timorensis</name>
    <dbReference type="NCBI Taxonomy" id="499555"/>
    <lineage>
        <taxon>Bacteria</taxon>
        <taxon>Bacillati</taxon>
        <taxon>Actinomycetota</taxon>
        <taxon>Actinomycetes</taxon>
        <taxon>Mycobacteriales</taxon>
        <taxon>Dietziaceae</taxon>
        <taxon>Dietzia</taxon>
    </lineage>
</organism>
<name>A0A173LHM9_9ACTN</name>
<protein>
    <recommendedName>
        <fullName evidence="3">Anti-sigma factor RshA</fullName>
    </recommendedName>
</protein>
<evidence type="ECO:0000313" key="2">
    <source>
        <dbReference type="Proteomes" id="UP000186104"/>
    </source>
</evidence>
<reference evidence="1 2" key="1">
    <citation type="submission" date="2016-06" db="EMBL/GenBank/DDBJ databases">
        <title>Complete genome sequence of a saline-alkali tolerant type strain Dietzia timorensis ID05-A0528T.</title>
        <authorList>
            <person name="Wu X."/>
        </authorList>
    </citation>
    <scope>NUCLEOTIDE SEQUENCE [LARGE SCALE GENOMIC DNA]</scope>
    <source>
        <strain evidence="1 2">ID05-A0528</strain>
    </source>
</reference>
<proteinExistence type="predicted"/>
<dbReference type="KEGG" id="dtm:BJL86_1043"/>
<evidence type="ECO:0008006" key="3">
    <source>
        <dbReference type="Google" id="ProtNLM"/>
    </source>
</evidence>
<sequence length="111" mass="12930">MGAHNSGGHCDALRRELLRLEAEPGTQEQCREIRHELENCCPDCADTVAADELFKRMLSRSCNERAPEQLRRKVDQWFQETCYSSRTVIEQDADGTRIMHQQSRSTRYRTD</sequence>
<gene>
    <name evidence="1" type="ORF">BJL86_1043</name>
</gene>
<dbReference type="STRING" id="499555.BJL86_1043"/>
<dbReference type="Proteomes" id="UP000186104">
    <property type="component" value="Chromosome"/>
</dbReference>
<keyword evidence="2" id="KW-1185">Reference proteome</keyword>